<dbReference type="SUPFAM" id="SSF54909">
    <property type="entry name" value="Dimeric alpha+beta barrel"/>
    <property type="match status" value="1"/>
</dbReference>
<dbReference type="Pfam" id="PF13404">
    <property type="entry name" value="HTH_AsnC-type"/>
    <property type="match status" value="1"/>
</dbReference>
<dbReference type="GO" id="GO:0043565">
    <property type="term" value="F:sequence-specific DNA binding"/>
    <property type="evidence" value="ECO:0007669"/>
    <property type="project" value="InterPro"/>
</dbReference>
<dbReference type="InterPro" id="IPR050684">
    <property type="entry name" value="HTH-Siroheme_Decarb"/>
</dbReference>
<reference evidence="5" key="2">
    <citation type="submission" date="2021-04" db="EMBL/GenBank/DDBJ databases">
        <authorList>
            <person name="Gilroy R."/>
        </authorList>
    </citation>
    <scope>NUCLEOTIDE SEQUENCE</scope>
    <source>
        <strain evidence="5">742</strain>
    </source>
</reference>
<dbReference type="PROSITE" id="PS50956">
    <property type="entry name" value="HTH_ASNC_2"/>
    <property type="match status" value="1"/>
</dbReference>
<keyword evidence="1" id="KW-0805">Transcription regulation</keyword>
<keyword evidence="3" id="KW-0804">Transcription</keyword>
<organism evidence="5 6">
    <name type="scientific">Candidatus Faecalibacterium intestinavium</name>
    <dbReference type="NCBI Taxonomy" id="2838580"/>
    <lineage>
        <taxon>Bacteria</taxon>
        <taxon>Bacillati</taxon>
        <taxon>Bacillota</taxon>
        <taxon>Clostridia</taxon>
        <taxon>Eubacteriales</taxon>
        <taxon>Oscillospiraceae</taxon>
        <taxon>Faecalibacterium</taxon>
    </lineage>
</organism>
<dbReference type="Proteomes" id="UP000824178">
    <property type="component" value="Unassembled WGS sequence"/>
</dbReference>
<dbReference type="SMART" id="SM00344">
    <property type="entry name" value="HTH_ASNC"/>
    <property type="match status" value="1"/>
</dbReference>
<reference evidence="5" key="1">
    <citation type="journal article" date="2021" name="PeerJ">
        <title>Extensive microbial diversity within the chicken gut microbiome revealed by metagenomics and culture.</title>
        <authorList>
            <person name="Gilroy R."/>
            <person name="Ravi A."/>
            <person name="Getino M."/>
            <person name="Pursley I."/>
            <person name="Horton D.L."/>
            <person name="Alikhan N.F."/>
            <person name="Baker D."/>
            <person name="Gharbi K."/>
            <person name="Hall N."/>
            <person name="Watson M."/>
            <person name="Adriaenssens E.M."/>
            <person name="Foster-Nyarko E."/>
            <person name="Jarju S."/>
            <person name="Secka A."/>
            <person name="Antonio M."/>
            <person name="Oren A."/>
            <person name="Chaudhuri R.R."/>
            <person name="La Ragione R."/>
            <person name="Hildebrand F."/>
            <person name="Pallen M.J."/>
        </authorList>
    </citation>
    <scope>NUCLEOTIDE SEQUENCE</scope>
    <source>
        <strain evidence="5">742</strain>
    </source>
</reference>
<name>A0A9E2NQV7_9FIRM</name>
<keyword evidence="2" id="KW-0238">DNA-binding</keyword>
<dbReference type="SUPFAM" id="SSF46785">
    <property type="entry name" value="Winged helix' DNA-binding domain"/>
    <property type="match status" value="1"/>
</dbReference>
<evidence type="ECO:0000313" key="5">
    <source>
        <dbReference type="EMBL" id="MBU3819983.1"/>
    </source>
</evidence>
<dbReference type="InterPro" id="IPR036388">
    <property type="entry name" value="WH-like_DNA-bd_sf"/>
</dbReference>
<comment type="caution">
    <text evidence="5">The sequence shown here is derived from an EMBL/GenBank/DDBJ whole genome shotgun (WGS) entry which is preliminary data.</text>
</comment>
<dbReference type="PANTHER" id="PTHR43413:SF7">
    <property type="entry name" value="HTH-TYPE TRANSCRIPTIONAL REGULATOR PTR2"/>
    <property type="match status" value="1"/>
</dbReference>
<accession>A0A9E2NQV7</accession>
<gene>
    <name evidence="5" type="ORF">H9864_06410</name>
</gene>
<dbReference type="EMBL" id="JAHLFH010000133">
    <property type="protein sequence ID" value="MBU3819983.1"/>
    <property type="molecule type" value="Genomic_DNA"/>
</dbReference>
<evidence type="ECO:0000313" key="6">
    <source>
        <dbReference type="Proteomes" id="UP000824178"/>
    </source>
</evidence>
<evidence type="ECO:0000256" key="2">
    <source>
        <dbReference type="ARBA" id="ARBA00023125"/>
    </source>
</evidence>
<dbReference type="Gene3D" id="3.30.70.920">
    <property type="match status" value="1"/>
</dbReference>
<dbReference type="InterPro" id="IPR000485">
    <property type="entry name" value="AsnC-type_HTH_dom"/>
</dbReference>
<sequence length="157" mass="17612">MEQLLKILENNARLPVEDIAAMLGKSPAEVSAMMDLARAQGLIKGYKTLVDWEKAGIDRVEAVIELHVSPKKSRGFDEIANTIASFDEVESVLLMSGGYDLQLVIKGKTFQEIALFVAKRLSPLDDVLSTATHFVLRTYKREGKLYQMDEIDERELL</sequence>
<protein>
    <submittedName>
        <fullName evidence="5">Lrp/AsnC family transcriptional regulator</fullName>
    </submittedName>
</protein>
<dbReference type="InterPro" id="IPR019888">
    <property type="entry name" value="Tscrpt_reg_AsnC-like"/>
</dbReference>
<evidence type="ECO:0000256" key="1">
    <source>
        <dbReference type="ARBA" id="ARBA00023015"/>
    </source>
</evidence>
<evidence type="ECO:0000259" key="4">
    <source>
        <dbReference type="PROSITE" id="PS50956"/>
    </source>
</evidence>
<dbReference type="AlphaFoldDB" id="A0A9E2NQV7"/>
<proteinExistence type="predicted"/>
<dbReference type="InterPro" id="IPR011008">
    <property type="entry name" value="Dimeric_a/b-barrel"/>
</dbReference>
<dbReference type="Gene3D" id="1.10.10.10">
    <property type="entry name" value="Winged helix-like DNA-binding domain superfamily/Winged helix DNA-binding domain"/>
    <property type="match status" value="1"/>
</dbReference>
<dbReference type="InterPro" id="IPR019887">
    <property type="entry name" value="Tscrpt_reg_AsnC/Lrp_C"/>
</dbReference>
<evidence type="ECO:0000256" key="3">
    <source>
        <dbReference type="ARBA" id="ARBA00023163"/>
    </source>
</evidence>
<feature type="domain" description="HTH asnC-type" evidence="4">
    <location>
        <begin position="1"/>
        <end position="58"/>
    </location>
</feature>
<dbReference type="PANTHER" id="PTHR43413">
    <property type="entry name" value="TRANSCRIPTIONAL REGULATOR, ASNC FAMILY"/>
    <property type="match status" value="1"/>
</dbReference>
<dbReference type="Pfam" id="PF01037">
    <property type="entry name" value="AsnC_trans_reg"/>
    <property type="match status" value="1"/>
</dbReference>
<dbReference type="InterPro" id="IPR036390">
    <property type="entry name" value="WH_DNA-bd_sf"/>
</dbReference>